<evidence type="ECO:0000256" key="8">
    <source>
        <dbReference type="ARBA" id="ARBA00022741"/>
    </source>
</evidence>
<feature type="binding site" evidence="13">
    <location>
        <begin position="47"/>
        <end position="54"/>
    </location>
    <ligand>
        <name>ATP</name>
        <dbReference type="ChEBI" id="CHEBI:30616"/>
    </ligand>
</feature>
<accession>A0A1R3WN47</accession>
<evidence type="ECO:0000256" key="5">
    <source>
        <dbReference type="ARBA" id="ARBA00022516"/>
    </source>
</evidence>
<feature type="transmembrane region" description="Helical" evidence="14">
    <location>
        <begin position="6"/>
        <end position="25"/>
    </location>
</feature>
<dbReference type="Proteomes" id="UP000187181">
    <property type="component" value="Unassembled WGS sequence"/>
</dbReference>
<name>A0A1R3WN47_9BACT</name>
<protein>
    <recommendedName>
        <fullName evidence="4 13">Tetraacyldisaccharide 4'-kinase</fullName>
        <ecNumber evidence="3 13">2.7.1.130</ecNumber>
    </recommendedName>
    <alternativeName>
        <fullName evidence="12 13">Lipid A 4'-kinase</fullName>
    </alternativeName>
</protein>
<keyword evidence="14" id="KW-1133">Transmembrane helix</keyword>
<dbReference type="InterPro" id="IPR027417">
    <property type="entry name" value="P-loop_NTPase"/>
</dbReference>
<dbReference type="EMBL" id="FTPP01000001">
    <property type="protein sequence ID" value="SIT79305.1"/>
    <property type="molecule type" value="Genomic_DNA"/>
</dbReference>
<dbReference type="OrthoDB" id="9766423at2"/>
<evidence type="ECO:0000256" key="3">
    <source>
        <dbReference type="ARBA" id="ARBA00012071"/>
    </source>
</evidence>
<keyword evidence="11 13" id="KW-0443">Lipid metabolism</keyword>
<keyword evidence="16" id="KW-1185">Reference proteome</keyword>
<comment type="pathway">
    <text evidence="2 13">Glycolipid biosynthesis; lipid IV(A) biosynthesis; lipid IV(A) from (3R)-3-hydroxytetradecanoyl-[acyl-carrier-protein] and UDP-N-acetyl-alpha-D-glucosamine: step 6/6.</text>
</comment>
<evidence type="ECO:0000256" key="10">
    <source>
        <dbReference type="ARBA" id="ARBA00022840"/>
    </source>
</evidence>
<dbReference type="GO" id="GO:0005886">
    <property type="term" value="C:plasma membrane"/>
    <property type="evidence" value="ECO:0007669"/>
    <property type="project" value="TreeGrafter"/>
</dbReference>
<evidence type="ECO:0000256" key="12">
    <source>
        <dbReference type="ARBA" id="ARBA00029757"/>
    </source>
</evidence>
<keyword evidence="8 13" id="KW-0547">Nucleotide-binding</keyword>
<dbReference type="HAMAP" id="MF_00409">
    <property type="entry name" value="LpxK"/>
    <property type="match status" value="1"/>
</dbReference>
<dbReference type="Pfam" id="PF02606">
    <property type="entry name" value="LpxK"/>
    <property type="match status" value="1"/>
</dbReference>
<organism evidence="15 16">
    <name type="scientific">Pontibacter indicus</name>
    <dbReference type="NCBI Taxonomy" id="1317125"/>
    <lineage>
        <taxon>Bacteria</taxon>
        <taxon>Pseudomonadati</taxon>
        <taxon>Bacteroidota</taxon>
        <taxon>Cytophagia</taxon>
        <taxon>Cytophagales</taxon>
        <taxon>Hymenobacteraceae</taxon>
        <taxon>Pontibacter</taxon>
    </lineage>
</organism>
<evidence type="ECO:0000256" key="13">
    <source>
        <dbReference type="HAMAP-Rule" id="MF_00409"/>
    </source>
</evidence>
<comment type="catalytic activity">
    <reaction evidence="13">
        <text>a lipid A disaccharide + ATP = a lipid IVA + ADP + H(+)</text>
        <dbReference type="Rhea" id="RHEA:67840"/>
        <dbReference type="ChEBI" id="CHEBI:15378"/>
        <dbReference type="ChEBI" id="CHEBI:30616"/>
        <dbReference type="ChEBI" id="CHEBI:176343"/>
        <dbReference type="ChEBI" id="CHEBI:176425"/>
        <dbReference type="ChEBI" id="CHEBI:456216"/>
        <dbReference type="EC" id="2.7.1.130"/>
    </reaction>
</comment>
<evidence type="ECO:0000256" key="6">
    <source>
        <dbReference type="ARBA" id="ARBA00022556"/>
    </source>
</evidence>
<evidence type="ECO:0000256" key="1">
    <source>
        <dbReference type="ARBA" id="ARBA00002274"/>
    </source>
</evidence>
<evidence type="ECO:0000256" key="9">
    <source>
        <dbReference type="ARBA" id="ARBA00022777"/>
    </source>
</evidence>
<dbReference type="STRING" id="1317125.SAMN05444128_0731"/>
<dbReference type="UniPathway" id="UPA00359">
    <property type="reaction ID" value="UER00482"/>
</dbReference>
<dbReference type="GO" id="GO:0009244">
    <property type="term" value="P:lipopolysaccharide core region biosynthetic process"/>
    <property type="evidence" value="ECO:0007669"/>
    <property type="project" value="TreeGrafter"/>
</dbReference>
<keyword evidence="7 13" id="KW-0808">Transferase</keyword>
<keyword evidence="14" id="KW-0812">Transmembrane</keyword>
<keyword evidence="6 13" id="KW-0441">Lipid A biosynthesis</keyword>
<dbReference type="GO" id="GO:0005524">
    <property type="term" value="F:ATP binding"/>
    <property type="evidence" value="ECO:0007669"/>
    <property type="project" value="UniProtKB-UniRule"/>
</dbReference>
<dbReference type="PANTHER" id="PTHR42724:SF1">
    <property type="entry name" value="TETRAACYLDISACCHARIDE 4'-KINASE, MITOCHONDRIAL-RELATED"/>
    <property type="match status" value="1"/>
</dbReference>
<comment type="function">
    <text evidence="1 13">Transfers the gamma-phosphate of ATP to the 4'-position of a tetraacyldisaccharide 1-phosphate intermediate (termed DS-1-P) to form tetraacyldisaccharide 1,4'-bis-phosphate (lipid IVA).</text>
</comment>
<dbReference type="RefSeq" id="WP_076666112.1">
    <property type="nucleotide sequence ID" value="NZ_FTPP01000001.1"/>
</dbReference>
<dbReference type="InterPro" id="IPR003758">
    <property type="entry name" value="LpxK"/>
</dbReference>
<dbReference type="GO" id="GO:0009029">
    <property type="term" value="F:lipid-A 4'-kinase activity"/>
    <property type="evidence" value="ECO:0007669"/>
    <property type="project" value="UniProtKB-UniRule"/>
</dbReference>
<evidence type="ECO:0000256" key="11">
    <source>
        <dbReference type="ARBA" id="ARBA00023098"/>
    </source>
</evidence>
<evidence type="ECO:0000256" key="4">
    <source>
        <dbReference type="ARBA" id="ARBA00016436"/>
    </source>
</evidence>
<evidence type="ECO:0000256" key="7">
    <source>
        <dbReference type="ARBA" id="ARBA00022679"/>
    </source>
</evidence>
<sequence>MTVLRYLLWPFSLLYGGIMLLRNLLYDKGWLRSEQFNLPVISVGNLTVGGTGKTPHVEYLLRLMADKRTAVLSRGYRRKSKGFVLADERATAETLGDEPFQYHRDFPEALVAVCESRPAGIAQLLHIAPATEVVLLDDAMQHRPVRPSLNLMLTDFGRPFYKDHVLPTGLLREPRQGAQRADVVIVTKCPADLSAAQMADITKRIQRYSRPDTPVFFSAFRYGMPVGIGRAAQPSKRVLLLTGIANARPLLHHLVESGYEVVQHLDYPDHHSYTLADLEKLKALLEQEQGNDLHIITTRKDAVKLTDQALAVYTSQLPVFYVPIEVYFLRQADAFDAMIRQHISSFRGVESQMGDKI</sequence>
<proteinExistence type="inferred from homology"/>
<dbReference type="PANTHER" id="PTHR42724">
    <property type="entry name" value="TETRAACYLDISACCHARIDE 4'-KINASE"/>
    <property type="match status" value="1"/>
</dbReference>
<comment type="similarity">
    <text evidence="13">Belongs to the LpxK family.</text>
</comment>
<dbReference type="EC" id="2.7.1.130" evidence="3 13"/>
<keyword evidence="10 13" id="KW-0067">ATP-binding</keyword>
<evidence type="ECO:0000313" key="16">
    <source>
        <dbReference type="Proteomes" id="UP000187181"/>
    </source>
</evidence>
<keyword evidence="5 13" id="KW-0444">Lipid biosynthesis</keyword>
<evidence type="ECO:0000313" key="15">
    <source>
        <dbReference type="EMBL" id="SIT79305.1"/>
    </source>
</evidence>
<keyword evidence="9 13" id="KW-0418">Kinase</keyword>
<keyword evidence="14" id="KW-0472">Membrane</keyword>
<dbReference type="NCBIfam" id="TIGR00682">
    <property type="entry name" value="lpxK"/>
    <property type="match status" value="1"/>
</dbReference>
<evidence type="ECO:0000256" key="2">
    <source>
        <dbReference type="ARBA" id="ARBA00004870"/>
    </source>
</evidence>
<evidence type="ECO:0000256" key="14">
    <source>
        <dbReference type="SAM" id="Phobius"/>
    </source>
</evidence>
<gene>
    <name evidence="13" type="primary">lpxK</name>
    <name evidence="15" type="ORF">SAMN05444128_0731</name>
</gene>
<reference evidence="16" key="1">
    <citation type="submission" date="2017-01" db="EMBL/GenBank/DDBJ databases">
        <authorList>
            <person name="Varghese N."/>
            <person name="Submissions S."/>
        </authorList>
    </citation>
    <scope>NUCLEOTIDE SEQUENCE [LARGE SCALE GENOMIC DNA]</scope>
    <source>
        <strain evidence="16">LP100</strain>
    </source>
</reference>
<dbReference type="AlphaFoldDB" id="A0A1R3WN47"/>
<dbReference type="GO" id="GO:0009245">
    <property type="term" value="P:lipid A biosynthetic process"/>
    <property type="evidence" value="ECO:0007669"/>
    <property type="project" value="UniProtKB-UniRule"/>
</dbReference>
<dbReference type="SUPFAM" id="SSF52540">
    <property type="entry name" value="P-loop containing nucleoside triphosphate hydrolases"/>
    <property type="match status" value="1"/>
</dbReference>